<evidence type="ECO:0000256" key="2">
    <source>
        <dbReference type="ARBA" id="ARBA00004496"/>
    </source>
</evidence>
<name>A0A915AU16_PARUN</name>
<accession>A0A915AU16</accession>
<dbReference type="CDD" id="cd14509">
    <property type="entry name" value="PTP_PTEN"/>
    <property type="match status" value="1"/>
</dbReference>
<dbReference type="InterPro" id="IPR051281">
    <property type="entry name" value="Dual-spec_lipid-protein_phosph"/>
</dbReference>
<proteinExistence type="inferred from homology"/>
<dbReference type="GO" id="GO:0048870">
    <property type="term" value="P:cell motility"/>
    <property type="evidence" value="ECO:0007669"/>
    <property type="project" value="TreeGrafter"/>
</dbReference>
<keyword evidence="4" id="KW-0963">Cytoplasm</keyword>
<feature type="domain" description="Phosphatase tensin-type" evidence="11">
    <location>
        <begin position="207"/>
        <end position="378"/>
    </location>
</feature>
<evidence type="ECO:0000256" key="6">
    <source>
        <dbReference type="ARBA" id="ARBA00022912"/>
    </source>
</evidence>
<dbReference type="InterPro" id="IPR029023">
    <property type="entry name" value="Tensin_phosphatase"/>
</dbReference>
<dbReference type="GO" id="GO:0008285">
    <property type="term" value="P:negative regulation of cell population proliferation"/>
    <property type="evidence" value="ECO:0007669"/>
    <property type="project" value="TreeGrafter"/>
</dbReference>
<feature type="region of interest" description="Disordered" evidence="9">
    <location>
        <begin position="546"/>
        <end position="605"/>
    </location>
</feature>
<dbReference type="SUPFAM" id="SSF52799">
    <property type="entry name" value="(Phosphotyrosine protein) phosphatases II"/>
    <property type="match status" value="1"/>
</dbReference>
<dbReference type="GO" id="GO:0043491">
    <property type="term" value="P:phosphatidylinositol 3-kinase/protein kinase B signal transduction"/>
    <property type="evidence" value="ECO:0007669"/>
    <property type="project" value="TreeGrafter"/>
</dbReference>
<organism evidence="12 13">
    <name type="scientific">Parascaris univalens</name>
    <name type="common">Nematode worm</name>
    <dbReference type="NCBI Taxonomy" id="6257"/>
    <lineage>
        <taxon>Eukaryota</taxon>
        <taxon>Metazoa</taxon>
        <taxon>Ecdysozoa</taxon>
        <taxon>Nematoda</taxon>
        <taxon>Chromadorea</taxon>
        <taxon>Rhabditida</taxon>
        <taxon>Spirurina</taxon>
        <taxon>Ascaridomorpha</taxon>
        <taxon>Ascaridoidea</taxon>
        <taxon>Ascarididae</taxon>
        <taxon>Parascaris</taxon>
    </lineage>
</organism>
<dbReference type="PROSITE" id="PS50056">
    <property type="entry name" value="TYR_PHOSPHATASE_2"/>
    <property type="match status" value="1"/>
</dbReference>
<dbReference type="GO" id="GO:0016314">
    <property type="term" value="F:phosphatidylinositol-3,4,5-trisphosphate 3-phosphatase activity"/>
    <property type="evidence" value="ECO:0007669"/>
    <property type="project" value="TreeGrafter"/>
</dbReference>
<keyword evidence="7" id="KW-0443">Lipid metabolism</keyword>
<dbReference type="GO" id="GO:0005829">
    <property type="term" value="C:cytosol"/>
    <property type="evidence" value="ECO:0007669"/>
    <property type="project" value="TreeGrafter"/>
</dbReference>
<dbReference type="GO" id="GO:0050793">
    <property type="term" value="P:regulation of developmental process"/>
    <property type="evidence" value="ECO:0007669"/>
    <property type="project" value="UniProtKB-ARBA"/>
</dbReference>
<dbReference type="InterPro" id="IPR000387">
    <property type="entry name" value="Tyr_Pase_dom"/>
</dbReference>
<dbReference type="GO" id="GO:0051896">
    <property type="term" value="P:regulation of phosphatidylinositol 3-kinase/protein kinase B signal transduction"/>
    <property type="evidence" value="ECO:0007669"/>
    <property type="project" value="TreeGrafter"/>
</dbReference>
<evidence type="ECO:0000256" key="8">
    <source>
        <dbReference type="ARBA" id="ARBA00023273"/>
    </source>
</evidence>
<dbReference type="SMART" id="SM00404">
    <property type="entry name" value="PTPc_motif"/>
    <property type="match status" value="1"/>
</dbReference>
<dbReference type="InterPro" id="IPR029021">
    <property type="entry name" value="Prot-tyrosine_phosphatase-like"/>
</dbReference>
<dbReference type="GO" id="GO:0043005">
    <property type="term" value="C:neuron projection"/>
    <property type="evidence" value="ECO:0007669"/>
    <property type="project" value="UniProtKB-SubCell"/>
</dbReference>
<feature type="compositionally biased region" description="Basic residues" evidence="9">
    <location>
        <begin position="580"/>
        <end position="604"/>
    </location>
</feature>
<dbReference type="InterPro" id="IPR003595">
    <property type="entry name" value="Tyr_Pase_cat"/>
</dbReference>
<feature type="compositionally biased region" description="Polar residues" evidence="9">
    <location>
        <begin position="116"/>
        <end position="130"/>
    </location>
</feature>
<dbReference type="Pfam" id="PF22785">
    <property type="entry name" value="Tc-R-P"/>
    <property type="match status" value="1"/>
</dbReference>
<feature type="region of interest" description="Disordered" evidence="9">
    <location>
        <begin position="113"/>
        <end position="144"/>
    </location>
</feature>
<dbReference type="InterPro" id="IPR045101">
    <property type="entry name" value="PTP_PTEN"/>
</dbReference>
<feature type="compositionally biased region" description="Low complexity" evidence="9">
    <location>
        <begin position="780"/>
        <end position="790"/>
    </location>
</feature>
<dbReference type="PANTHER" id="PTHR12305">
    <property type="entry name" value="PHOSPHATASE WITH HOMOLOGY TO TENSIN"/>
    <property type="match status" value="1"/>
</dbReference>
<feature type="region of interest" description="Disordered" evidence="9">
    <location>
        <begin position="828"/>
        <end position="862"/>
    </location>
</feature>
<evidence type="ECO:0000256" key="7">
    <source>
        <dbReference type="ARBA" id="ARBA00023098"/>
    </source>
</evidence>
<evidence type="ECO:0000256" key="1">
    <source>
        <dbReference type="ARBA" id="ARBA00004487"/>
    </source>
</evidence>
<comment type="similarity">
    <text evidence="3">Belongs to the PTEN phosphatase protein family.</text>
</comment>
<evidence type="ECO:0000259" key="10">
    <source>
        <dbReference type="PROSITE" id="PS50056"/>
    </source>
</evidence>
<dbReference type="InterPro" id="IPR014020">
    <property type="entry name" value="Tensin_C2-dom"/>
</dbReference>
<keyword evidence="6" id="KW-0904">Protein phosphatase</keyword>
<feature type="region of interest" description="Disordered" evidence="9">
    <location>
        <begin position="772"/>
        <end position="799"/>
    </location>
</feature>
<dbReference type="GO" id="GO:0004725">
    <property type="term" value="F:protein tyrosine phosphatase activity"/>
    <property type="evidence" value="ECO:0007669"/>
    <property type="project" value="TreeGrafter"/>
</dbReference>
<feature type="compositionally biased region" description="Polar residues" evidence="9">
    <location>
        <begin position="839"/>
        <end position="849"/>
    </location>
</feature>
<dbReference type="InterPro" id="IPR016130">
    <property type="entry name" value="Tyr_Pase_AS"/>
</dbReference>
<dbReference type="GO" id="GO:0046856">
    <property type="term" value="P:phosphatidylinositol dephosphorylation"/>
    <property type="evidence" value="ECO:0007669"/>
    <property type="project" value="TreeGrafter"/>
</dbReference>
<evidence type="ECO:0000256" key="3">
    <source>
        <dbReference type="ARBA" id="ARBA00007881"/>
    </source>
</evidence>
<evidence type="ECO:0000313" key="12">
    <source>
        <dbReference type="Proteomes" id="UP000887569"/>
    </source>
</evidence>
<dbReference type="PROSITE" id="PS00383">
    <property type="entry name" value="TYR_PHOSPHATASE_1"/>
    <property type="match status" value="1"/>
</dbReference>
<dbReference type="Gene3D" id="3.90.190.10">
    <property type="entry name" value="Protein tyrosine phosphatase superfamily"/>
    <property type="match status" value="1"/>
</dbReference>
<keyword evidence="12" id="KW-1185">Reference proteome</keyword>
<dbReference type="WBParaSite" id="PgR016_g012_t03">
    <property type="protein sequence ID" value="PgR016_g012_t03"/>
    <property type="gene ID" value="PgR016_g012"/>
</dbReference>
<evidence type="ECO:0000256" key="4">
    <source>
        <dbReference type="ARBA" id="ARBA00022490"/>
    </source>
</evidence>
<evidence type="ECO:0000313" key="13">
    <source>
        <dbReference type="WBParaSite" id="PgR016_g012_t03"/>
    </source>
</evidence>
<dbReference type="SMART" id="SM01326">
    <property type="entry name" value="PTEN_C2"/>
    <property type="match status" value="1"/>
</dbReference>
<keyword evidence="8" id="KW-0966">Cell projection</keyword>
<keyword evidence="5" id="KW-0378">Hydrolase</keyword>
<evidence type="ECO:0000259" key="11">
    <source>
        <dbReference type="PROSITE" id="PS51181"/>
    </source>
</evidence>
<dbReference type="GO" id="GO:0005886">
    <property type="term" value="C:plasma membrane"/>
    <property type="evidence" value="ECO:0007669"/>
    <property type="project" value="TreeGrafter"/>
</dbReference>
<dbReference type="Proteomes" id="UP000887569">
    <property type="component" value="Unplaced"/>
</dbReference>
<sequence>MHHNLDRLGSVASADLVNESSLATHSIEVFDDVLMSPQKTPSERVGLLTCSINNQRLAYASDVSPLSVKDFERRDRQLHHGSTTTTCSSGSVLSSESWVVGSGGGASCSAASSSGIATMSSDDPNPSTSDHCAPNDGASSSSATVTEAILIPSTSKECGDGRTVDVMGESPCALASGQSLSSISCVSTKPSDVICNPWRNLVSQNRRRYKKDKFDLDLTYITDRIIAMGFPALDQEKIYRNSMEATVNFLERYHADHYMVFNLRGHHIYNPSYFHHRVMVFEMNDHHPPRLELMAPFCRAVHNYLAADDRNVVAVHCKAGKGRTGVMICAYLVYINFYLSPRQNMDYYSIVRTVNNKGVTIPSQRRYVYYFSHLRKRNLNYMPLRCELIGVYFEKPPRLNGLLFDGAFRLRVANGDVDVFIPGPLCLSGKRFDDEQEMWERFPYAVGEDQHDPCNPQPDKDCISRRCYGWTVPSNKRVFIEGDVRVDLYAKKSVKGFKWILKEREKLGHVWLNTMFICPQFCGGAYVHGDEAYPYPKGGTTIVNHWPPVTEKSSPVPPSPPSDCEKTNGALENALDARHSHAHTQQRRSKSKKSNKSKSSHRRKGECDDELLPECDIEHPPGLDAHCPQRCLPLIYPPERGRKPPREGIKAMLRDAHLNELIADHYNQRRLSMRVGDLMPKAPLGRPECGGPNCLMRRVDEHVLVFNVLEIDRAFKNEKFDVGTKVYVVVRCVNVDDPIETELAEKCIHEIHVAQAKLNAAKNEEMRRKSGIVRGCDNASDSTSSQSSSSLPGDVLNDQLWRDDPRLDDPFLRRYFFKQRRDSLSRYPPADYRCPLRKQSPSSPSTIERSTTEENEQQHDGSADSFALENANYPAKKLSHENLGLDNISEEYRATQDGTWLEESSEVLSFQCFMEYKYNVDYTVYKEFRNLERKH</sequence>
<feature type="compositionally biased region" description="Basic and acidic residues" evidence="9">
    <location>
        <begin position="850"/>
        <end position="862"/>
    </location>
</feature>
<protein>
    <submittedName>
        <fullName evidence="13">Phosphatidylinositol-3,4,5-trisphosphate 3-phosphatase</fullName>
    </submittedName>
</protein>
<evidence type="ECO:0000256" key="9">
    <source>
        <dbReference type="SAM" id="MobiDB-lite"/>
    </source>
</evidence>
<comment type="subcellular location">
    <subcellularLocation>
        <location evidence="1">Cell projection</location>
        <location evidence="1">Neuron projection</location>
    </subcellularLocation>
    <subcellularLocation>
        <location evidence="2">Cytoplasm</location>
    </subcellularLocation>
</comment>
<evidence type="ECO:0000256" key="5">
    <source>
        <dbReference type="ARBA" id="ARBA00022801"/>
    </source>
</evidence>
<dbReference type="PROSITE" id="PS51181">
    <property type="entry name" value="PPASE_TENSIN"/>
    <property type="match status" value="1"/>
</dbReference>
<dbReference type="GO" id="GO:0005634">
    <property type="term" value="C:nucleus"/>
    <property type="evidence" value="ECO:0007669"/>
    <property type="project" value="TreeGrafter"/>
</dbReference>
<dbReference type="PANTHER" id="PTHR12305:SF81">
    <property type="entry name" value="PHOSPHATIDYLINOSITOL 3,4,5-TRISPHOSPHATE 3-PHOSPHATASE AND DUAL-SPECIFICITY PROTEIN PHOSPHATASE PTEN"/>
    <property type="match status" value="1"/>
</dbReference>
<feature type="domain" description="Tyrosine specific protein phosphatases" evidence="10">
    <location>
        <begin position="295"/>
        <end position="357"/>
    </location>
</feature>
<reference evidence="13" key="1">
    <citation type="submission" date="2022-11" db="UniProtKB">
        <authorList>
            <consortium name="WormBaseParasite"/>
        </authorList>
    </citation>
    <scope>IDENTIFICATION</scope>
</reference>
<dbReference type="Gene3D" id="2.60.40.1110">
    <property type="match status" value="1"/>
</dbReference>
<dbReference type="AlphaFoldDB" id="A0A915AU16"/>